<feature type="transmembrane region" description="Helical" evidence="6">
    <location>
        <begin position="83"/>
        <end position="104"/>
    </location>
</feature>
<dbReference type="InterPro" id="IPR052528">
    <property type="entry name" value="Sugar_transport-like"/>
</dbReference>
<feature type="transmembrane region" description="Helical" evidence="6">
    <location>
        <begin position="304"/>
        <end position="324"/>
    </location>
</feature>
<organism evidence="8 9">
    <name type="scientific">Tumebacillus lacus</name>
    <dbReference type="NCBI Taxonomy" id="2995335"/>
    <lineage>
        <taxon>Bacteria</taxon>
        <taxon>Bacillati</taxon>
        <taxon>Bacillota</taxon>
        <taxon>Bacilli</taxon>
        <taxon>Bacillales</taxon>
        <taxon>Alicyclobacillaceae</taxon>
        <taxon>Tumebacillus</taxon>
    </lineage>
</organism>
<comment type="caution">
    <text evidence="8">The sequence shown here is derived from an EMBL/GenBank/DDBJ whole genome shotgun (WGS) entry which is preliminary data.</text>
</comment>
<dbReference type="Proteomes" id="UP001208017">
    <property type="component" value="Unassembled WGS sequence"/>
</dbReference>
<evidence type="ECO:0000259" key="7">
    <source>
        <dbReference type="PROSITE" id="PS50850"/>
    </source>
</evidence>
<keyword evidence="4 6" id="KW-1133">Transmembrane helix</keyword>
<reference evidence="8 9" key="1">
    <citation type="submission" date="2022-11" db="EMBL/GenBank/DDBJ databases">
        <title>Study of microbial diversity in lake waters.</title>
        <authorList>
            <person name="Zhang J."/>
        </authorList>
    </citation>
    <scope>NUCLEOTIDE SEQUENCE [LARGE SCALE GENOMIC DNA]</scope>
    <source>
        <strain evidence="8 9">DT12</strain>
    </source>
</reference>
<feature type="transmembrane region" description="Helical" evidence="6">
    <location>
        <begin position="336"/>
        <end position="358"/>
    </location>
</feature>
<feature type="transmembrane region" description="Helical" evidence="6">
    <location>
        <begin position="22"/>
        <end position="42"/>
    </location>
</feature>
<feature type="transmembrane region" description="Helical" evidence="6">
    <location>
        <begin position="370"/>
        <end position="389"/>
    </location>
</feature>
<dbReference type="EMBL" id="JAPMLT010000010">
    <property type="protein sequence ID" value="MCX7571423.1"/>
    <property type="molecule type" value="Genomic_DNA"/>
</dbReference>
<feature type="transmembrane region" description="Helical" evidence="6">
    <location>
        <begin position="395"/>
        <end position="416"/>
    </location>
</feature>
<dbReference type="Pfam" id="PF07690">
    <property type="entry name" value="MFS_1"/>
    <property type="match status" value="1"/>
</dbReference>
<sequence>MRANWFSSALERRNFRMLSFDGVLYNIALTFLDATILIPLFLTELGGSPLWIGLATAIRQVGFILPQLLIARWLPRIPRLTRFVFGTYLLCRFAFLLVILAMVNRMSPEIVMLAFFLGYTMFSLGEGIIQVPWMDVFGRTISPHNHGRLFGLMQTFGGIGAFLCGLVIQHVLAHPQQFPYPGNFIVIFSLAFVLLFVSTLSFLYVKEGPRRRIEPKENGSGWLGRGHLLRTWRHNTAFRRLLIVQTLLGLHQTAMPFYILYVQRLPAFAKASVGDLVLAQVIGGIAGGLLLGSMSARLGNRATISLTVMISACVPGLILLAGQLGAGPHAIDVQYWVWLGFFLLGVAGAGWIGCTNYLLEISNDETRGRFVAYLNTCSAPLAILPIFSASMIDRISYEAVFLIVLLLLLVALCWSFRLPKSGRRRSRDFVSWSA</sequence>
<feature type="domain" description="Major facilitator superfamily (MFS) profile" evidence="7">
    <location>
        <begin position="237"/>
        <end position="434"/>
    </location>
</feature>
<dbReference type="PANTHER" id="PTHR23526:SF1">
    <property type="entry name" value="MAJOR FACILITATOR SUPERFAMILY MFS_1"/>
    <property type="match status" value="1"/>
</dbReference>
<name>A0ABT3X3G2_9BACL</name>
<evidence type="ECO:0000256" key="1">
    <source>
        <dbReference type="ARBA" id="ARBA00004651"/>
    </source>
</evidence>
<feature type="transmembrane region" description="Helical" evidence="6">
    <location>
        <begin position="184"/>
        <end position="205"/>
    </location>
</feature>
<dbReference type="PANTHER" id="PTHR23526">
    <property type="entry name" value="INTEGRAL MEMBRANE TRANSPORT PROTEIN-RELATED"/>
    <property type="match status" value="1"/>
</dbReference>
<protein>
    <submittedName>
        <fullName evidence="8">MFS transporter</fullName>
    </submittedName>
</protein>
<accession>A0ABT3X3G2</accession>
<dbReference type="InterPro" id="IPR036259">
    <property type="entry name" value="MFS_trans_sf"/>
</dbReference>
<keyword evidence="9" id="KW-1185">Reference proteome</keyword>
<evidence type="ECO:0000256" key="3">
    <source>
        <dbReference type="ARBA" id="ARBA00022692"/>
    </source>
</evidence>
<feature type="transmembrane region" description="Helical" evidence="6">
    <location>
        <begin position="48"/>
        <end position="71"/>
    </location>
</feature>
<evidence type="ECO:0000256" key="6">
    <source>
        <dbReference type="SAM" id="Phobius"/>
    </source>
</evidence>
<dbReference type="RefSeq" id="WP_267152671.1">
    <property type="nucleotide sequence ID" value="NZ_JAPMLT010000010.1"/>
</dbReference>
<dbReference type="InterPro" id="IPR020846">
    <property type="entry name" value="MFS_dom"/>
</dbReference>
<dbReference type="SUPFAM" id="SSF103473">
    <property type="entry name" value="MFS general substrate transporter"/>
    <property type="match status" value="1"/>
</dbReference>
<keyword evidence="3 6" id="KW-0812">Transmembrane</keyword>
<dbReference type="Gene3D" id="1.20.1250.20">
    <property type="entry name" value="MFS general substrate transporter like domains"/>
    <property type="match status" value="2"/>
</dbReference>
<evidence type="ECO:0000313" key="8">
    <source>
        <dbReference type="EMBL" id="MCX7571423.1"/>
    </source>
</evidence>
<feature type="transmembrane region" description="Helical" evidence="6">
    <location>
        <begin position="110"/>
        <end position="129"/>
    </location>
</feature>
<evidence type="ECO:0000313" key="9">
    <source>
        <dbReference type="Proteomes" id="UP001208017"/>
    </source>
</evidence>
<dbReference type="CDD" id="cd06174">
    <property type="entry name" value="MFS"/>
    <property type="match status" value="1"/>
</dbReference>
<feature type="transmembrane region" description="Helical" evidence="6">
    <location>
        <begin position="273"/>
        <end position="292"/>
    </location>
</feature>
<evidence type="ECO:0000256" key="2">
    <source>
        <dbReference type="ARBA" id="ARBA00022448"/>
    </source>
</evidence>
<keyword evidence="2" id="KW-0813">Transport</keyword>
<feature type="transmembrane region" description="Helical" evidence="6">
    <location>
        <begin position="241"/>
        <end position="261"/>
    </location>
</feature>
<dbReference type="InterPro" id="IPR011701">
    <property type="entry name" value="MFS"/>
</dbReference>
<feature type="transmembrane region" description="Helical" evidence="6">
    <location>
        <begin position="149"/>
        <end position="172"/>
    </location>
</feature>
<evidence type="ECO:0000256" key="4">
    <source>
        <dbReference type="ARBA" id="ARBA00022989"/>
    </source>
</evidence>
<dbReference type="PROSITE" id="PS50850">
    <property type="entry name" value="MFS"/>
    <property type="match status" value="1"/>
</dbReference>
<evidence type="ECO:0000256" key="5">
    <source>
        <dbReference type="ARBA" id="ARBA00023136"/>
    </source>
</evidence>
<comment type="subcellular location">
    <subcellularLocation>
        <location evidence="1">Cell membrane</location>
        <topology evidence="1">Multi-pass membrane protein</topology>
    </subcellularLocation>
</comment>
<gene>
    <name evidence="8" type="ORF">OS242_15845</name>
</gene>
<keyword evidence="5 6" id="KW-0472">Membrane</keyword>
<proteinExistence type="predicted"/>